<protein>
    <submittedName>
        <fullName evidence="2">Uncharacterized protein</fullName>
    </submittedName>
</protein>
<evidence type="ECO:0000256" key="1">
    <source>
        <dbReference type="SAM" id="Phobius"/>
    </source>
</evidence>
<dbReference type="AlphaFoldDB" id="Q4C6M1"/>
<dbReference type="EMBL" id="AADV02000003">
    <property type="protein sequence ID" value="EAM51947.1"/>
    <property type="molecule type" value="Genomic_DNA"/>
</dbReference>
<gene>
    <name evidence="2" type="ORF">CwatDRAFT_4999</name>
</gene>
<reference evidence="2" key="3">
    <citation type="submission" date="2016-12" db="EMBL/GenBank/DDBJ databases">
        <title>Annotation of the draft genome assembly of Crocosphaera watsonii WH 8501.</title>
        <authorList>
            <consortium name="US DOE Joint Genome Institute (JGI-ORNL)"/>
            <person name="Larimer F."/>
            <person name="Land M."/>
        </authorList>
    </citation>
    <scope>NUCLEOTIDE SEQUENCE</scope>
    <source>
        <strain evidence="2">WH 8501</strain>
    </source>
</reference>
<comment type="caution">
    <text evidence="2">The sequence shown here is derived from an EMBL/GenBank/DDBJ whole genome shotgun (WGS) entry which is preliminary data.</text>
</comment>
<reference evidence="2" key="1">
    <citation type="submission" date="2004-02" db="EMBL/GenBank/DDBJ databases">
        <authorList>
            <consortium name="DOE Joint Genome Institute"/>
        </authorList>
    </citation>
    <scope>NUCLEOTIDE SEQUENCE [LARGE SCALE GENOMIC DNA]</scope>
    <source>
        <strain evidence="2">WH 8501</strain>
    </source>
</reference>
<proteinExistence type="predicted"/>
<dbReference type="Proteomes" id="UP000003922">
    <property type="component" value="Unassembled WGS sequence"/>
</dbReference>
<keyword evidence="1" id="KW-1133">Transmembrane helix</keyword>
<sequence length="282" mass="31203">MLLILLLDLFINCSLSIVHYKVMKSRLIQEKKLFGKDISLPSAYGSTVLLCLGVSVGTIVLQIGVLIGIFAVARKPPPVLVQTQSGDSLVVKDIPASSRDSKAISKFTGEVLTMMLSWSGYLPAETIQESTKPRRDRGITVEGENSKYVLPTNSWEASFAFEPEFRAEFLPKLAQFVPKAIFNGQAQTFYVPQFVGEPVSVGQGKWKLDVIGSIHVIGQNHQLKDSIPFNRTVYVRAITPMFKRGIPEDSSHNQLAHKVLKIRSAALEIYAITDLEDKEIGN</sequence>
<organism evidence="2 3">
    <name type="scientific">Crocosphaera watsonii WH 8501</name>
    <dbReference type="NCBI Taxonomy" id="165597"/>
    <lineage>
        <taxon>Bacteria</taxon>
        <taxon>Bacillati</taxon>
        <taxon>Cyanobacteriota</taxon>
        <taxon>Cyanophyceae</taxon>
        <taxon>Oscillatoriophycideae</taxon>
        <taxon>Chroococcales</taxon>
        <taxon>Aphanothecaceae</taxon>
        <taxon>Crocosphaera</taxon>
    </lineage>
</organism>
<evidence type="ECO:0000313" key="2">
    <source>
        <dbReference type="EMBL" id="EAM51947.1"/>
    </source>
</evidence>
<name>Q4C6M1_CROWT</name>
<keyword evidence="1" id="KW-0472">Membrane</keyword>
<reference evidence="2" key="2">
    <citation type="submission" date="2005-06" db="EMBL/GenBank/DDBJ databases">
        <title>Sequencing of the draft genome and assembly of Crocosphaera watsonii WH 8501.</title>
        <authorList>
            <consortium name="US DOE Joint Genome Institute (JGI-PGF)"/>
            <person name="Copeland A."/>
            <person name="Lucas S."/>
            <person name="Lapidus A."/>
            <person name="Barry K."/>
            <person name="Detter C."/>
            <person name="Glavina T."/>
            <person name="Hammon N."/>
            <person name="Israni S."/>
            <person name="Pitluck S."/>
            <person name="Richardson P."/>
        </authorList>
    </citation>
    <scope>NUCLEOTIDE SEQUENCE [LARGE SCALE GENOMIC DNA]</scope>
    <source>
        <strain evidence="2">WH 8501</strain>
    </source>
</reference>
<keyword evidence="3" id="KW-1185">Reference proteome</keyword>
<dbReference type="KEGG" id="cwa:CwatDRAFT_4999"/>
<evidence type="ECO:0000313" key="3">
    <source>
        <dbReference type="Proteomes" id="UP000003922"/>
    </source>
</evidence>
<keyword evidence="1" id="KW-0812">Transmembrane</keyword>
<accession>Q4C6M1</accession>
<feature type="transmembrane region" description="Helical" evidence="1">
    <location>
        <begin position="40"/>
        <end position="73"/>
    </location>
</feature>